<comment type="caution">
    <text evidence="1">The sequence shown here is derived from an EMBL/GenBank/DDBJ whole genome shotgun (WGS) entry which is preliminary data.</text>
</comment>
<name>A0ABR3T1X9_9PEZI</name>
<sequence>MCVPAIGYTNRKPHLQAKRAAVQNQLPTGNFVLIHVDLVDDKAPAVFGKLASEYSSYALRSTISTVVEAKAIDVVMRVDKSMMTSLRERDVQRTMRLKTIPPDSTHSATFHRIGATQVFIVQLRLSRLSNETTKPAEGCRLQLKRPNSETKYEA</sequence>
<evidence type="ECO:0000313" key="2">
    <source>
        <dbReference type="Proteomes" id="UP001521184"/>
    </source>
</evidence>
<dbReference type="Proteomes" id="UP001521184">
    <property type="component" value="Unassembled WGS sequence"/>
</dbReference>
<reference evidence="1 2" key="1">
    <citation type="journal article" date="2023" name="Plant Dis.">
        <title>First Report of Diplodia intermedia Causing Canker and Dieback Diseases on Apple Trees in Canada.</title>
        <authorList>
            <person name="Ellouze W."/>
            <person name="Ilyukhin E."/>
            <person name="Sulman M."/>
            <person name="Ali S."/>
        </authorList>
    </citation>
    <scope>NUCLEOTIDE SEQUENCE [LARGE SCALE GENOMIC DNA]</scope>
    <source>
        <strain evidence="1 2">M45-28</strain>
    </source>
</reference>
<accession>A0ABR3T1X9</accession>
<dbReference type="EMBL" id="JAKEKT020000153">
    <property type="protein sequence ID" value="KAL1633537.1"/>
    <property type="molecule type" value="Genomic_DNA"/>
</dbReference>
<evidence type="ECO:0000313" key="1">
    <source>
        <dbReference type="EMBL" id="KAL1633537.1"/>
    </source>
</evidence>
<proteinExistence type="predicted"/>
<organism evidence="1 2">
    <name type="scientific">Diplodia intermedia</name>
    <dbReference type="NCBI Taxonomy" id="856260"/>
    <lineage>
        <taxon>Eukaryota</taxon>
        <taxon>Fungi</taxon>
        <taxon>Dikarya</taxon>
        <taxon>Ascomycota</taxon>
        <taxon>Pezizomycotina</taxon>
        <taxon>Dothideomycetes</taxon>
        <taxon>Dothideomycetes incertae sedis</taxon>
        <taxon>Botryosphaeriales</taxon>
        <taxon>Botryosphaeriaceae</taxon>
        <taxon>Diplodia</taxon>
    </lineage>
</organism>
<protein>
    <submittedName>
        <fullName evidence="1">Uncharacterized protein</fullName>
    </submittedName>
</protein>
<keyword evidence="2" id="KW-1185">Reference proteome</keyword>
<gene>
    <name evidence="1" type="ORF">SLS58_011052</name>
</gene>